<sequence length="150" mass="16839">MPNPVELSYWQCESILRAEVLGRIAFSAPDGPHILPINFSVVDEAIIMRTSPDSLLATHGCGVTVAFEVDYIRHNYRRGCSVVARGETEIVTDPAEAAHINRVWEPRPWAGGARPLLLRLRWGELSGRQLDAGWDPLSEMPVRRTETRPR</sequence>
<proteinExistence type="predicted"/>
<dbReference type="Pfam" id="PF12900">
    <property type="entry name" value="Pyridox_ox_2"/>
    <property type="match status" value="1"/>
</dbReference>
<accession>A0ABU1UJL9</accession>
<dbReference type="InterPro" id="IPR024747">
    <property type="entry name" value="Pyridox_Oxase-rel"/>
</dbReference>
<gene>
    <name evidence="1" type="ORF">J2X11_000220</name>
</gene>
<evidence type="ECO:0000313" key="2">
    <source>
        <dbReference type="Proteomes" id="UP001257739"/>
    </source>
</evidence>
<dbReference type="Gene3D" id="2.30.110.10">
    <property type="entry name" value="Electron Transport, Fmn-binding Protein, Chain A"/>
    <property type="match status" value="1"/>
</dbReference>
<reference evidence="1 2" key="1">
    <citation type="submission" date="2023-07" db="EMBL/GenBank/DDBJ databases">
        <title>Sorghum-associated microbial communities from plants grown in Nebraska, USA.</title>
        <authorList>
            <person name="Schachtman D."/>
        </authorList>
    </citation>
    <scope>NUCLEOTIDE SEQUENCE [LARGE SCALE GENOMIC DNA]</scope>
    <source>
        <strain evidence="1 2">BE248</strain>
    </source>
</reference>
<dbReference type="RefSeq" id="WP_309965583.1">
    <property type="nucleotide sequence ID" value="NZ_JAVDWH010000001.1"/>
</dbReference>
<dbReference type="InterPro" id="IPR012349">
    <property type="entry name" value="Split_barrel_FMN-bd"/>
</dbReference>
<dbReference type="EMBL" id="JAVDWH010000001">
    <property type="protein sequence ID" value="MDR7085381.1"/>
    <property type="molecule type" value="Genomic_DNA"/>
</dbReference>
<keyword evidence="2" id="KW-1185">Reference proteome</keyword>
<evidence type="ECO:0000313" key="1">
    <source>
        <dbReference type="EMBL" id="MDR7085381.1"/>
    </source>
</evidence>
<organism evidence="1 2">
    <name type="scientific">Aeromicrobium panaciterrae</name>
    <dbReference type="NCBI Taxonomy" id="363861"/>
    <lineage>
        <taxon>Bacteria</taxon>
        <taxon>Bacillati</taxon>
        <taxon>Actinomycetota</taxon>
        <taxon>Actinomycetes</taxon>
        <taxon>Propionibacteriales</taxon>
        <taxon>Nocardioidaceae</taxon>
        <taxon>Aeromicrobium</taxon>
    </lineage>
</organism>
<protein>
    <submittedName>
        <fullName evidence="1">Nitroimidazol reductase NimA-like FMN-containing flavoprotein (Pyridoxamine 5'-phosphate oxidase superfamily)</fullName>
    </submittedName>
</protein>
<dbReference type="SUPFAM" id="SSF50475">
    <property type="entry name" value="FMN-binding split barrel"/>
    <property type="match status" value="1"/>
</dbReference>
<dbReference type="Proteomes" id="UP001257739">
    <property type="component" value="Unassembled WGS sequence"/>
</dbReference>
<name>A0ABU1UJL9_9ACTN</name>
<comment type="caution">
    <text evidence="1">The sequence shown here is derived from an EMBL/GenBank/DDBJ whole genome shotgun (WGS) entry which is preliminary data.</text>
</comment>